<dbReference type="EMBL" id="BNJQ01000009">
    <property type="protein sequence ID" value="GHP05136.1"/>
    <property type="molecule type" value="Genomic_DNA"/>
</dbReference>
<evidence type="ECO:0000259" key="14">
    <source>
        <dbReference type="Pfam" id="PF02709"/>
    </source>
</evidence>
<dbReference type="Pfam" id="PF13733">
    <property type="entry name" value="Glyco_transf_7N"/>
    <property type="match status" value="1"/>
</dbReference>
<dbReference type="PRINTS" id="PR02050">
    <property type="entry name" value="B14GALTRFASE"/>
</dbReference>
<evidence type="ECO:0000256" key="8">
    <source>
        <dbReference type="ARBA" id="ARBA00022989"/>
    </source>
</evidence>
<dbReference type="Pfam" id="PF02709">
    <property type="entry name" value="Glyco_transf_7C"/>
    <property type="match status" value="1"/>
</dbReference>
<evidence type="ECO:0000256" key="6">
    <source>
        <dbReference type="ARBA" id="ARBA00022692"/>
    </source>
</evidence>
<evidence type="ECO:0000256" key="3">
    <source>
        <dbReference type="ARBA" id="ARBA00005735"/>
    </source>
</evidence>
<feature type="compositionally biased region" description="Basic and acidic residues" evidence="12">
    <location>
        <begin position="88"/>
        <end position="101"/>
    </location>
</feature>
<keyword evidence="7" id="KW-0735">Signal-anchor</keyword>
<evidence type="ECO:0000259" key="15">
    <source>
        <dbReference type="Pfam" id="PF13733"/>
    </source>
</evidence>
<protein>
    <recommendedName>
        <fullName evidence="18">Galactosyltransferase C-terminal domain-containing protein</fullName>
    </recommendedName>
</protein>
<dbReference type="GO" id="GO:0005975">
    <property type="term" value="P:carbohydrate metabolic process"/>
    <property type="evidence" value="ECO:0007669"/>
    <property type="project" value="InterPro"/>
</dbReference>
<evidence type="ECO:0000256" key="4">
    <source>
        <dbReference type="ARBA" id="ARBA00022676"/>
    </source>
</evidence>
<evidence type="ECO:0000313" key="17">
    <source>
        <dbReference type="Proteomes" id="UP000660262"/>
    </source>
</evidence>
<accession>A0A830HCP4</accession>
<dbReference type="InterPro" id="IPR029044">
    <property type="entry name" value="Nucleotide-diphossugar_trans"/>
</dbReference>
<dbReference type="SUPFAM" id="SSF53448">
    <property type="entry name" value="Nucleotide-diphospho-sugar transferases"/>
    <property type="match status" value="1"/>
</dbReference>
<comment type="subcellular location">
    <subcellularLocation>
        <location evidence="1">Membrane</location>
        <topology evidence="1">Single-pass type II membrane protein</topology>
    </subcellularLocation>
</comment>
<keyword evidence="6 13" id="KW-0812">Transmembrane</keyword>
<feature type="region of interest" description="Disordered" evidence="12">
    <location>
        <begin position="85"/>
        <end position="110"/>
    </location>
</feature>
<dbReference type="GO" id="GO:0005794">
    <property type="term" value="C:Golgi apparatus"/>
    <property type="evidence" value="ECO:0007669"/>
    <property type="project" value="TreeGrafter"/>
</dbReference>
<evidence type="ECO:0000256" key="10">
    <source>
        <dbReference type="ARBA" id="ARBA00023180"/>
    </source>
</evidence>
<keyword evidence="8 13" id="KW-1133">Transmembrane helix</keyword>
<keyword evidence="17" id="KW-1185">Reference proteome</keyword>
<evidence type="ECO:0000313" key="16">
    <source>
        <dbReference type="EMBL" id="GHP05136.1"/>
    </source>
</evidence>
<dbReference type="UniPathway" id="UPA00378"/>
<reference evidence="16" key="1">
    <citation type="submission" date="2020-10" db="EMBL/GenBank/DDBJ databases">
        <title>Unveiling of a novel bifunctional photoreceptor, Dualchrome1, isolated from a cosmopolitan green alga.</title>
        <authorList>
            <person name="Suzuki S."/>
            <person name="Kawachi M."/>
        </authorList>
    </citation>
    <scope>NUCLEOTIDE SEQUENCE</scope>
    <source>
        <strain evidence="16">NIES 2893</strain>
    </source>
</reference>
<keyword evidence="4" id="KW-0328">Glycosyltransferase</keyword>
<evidence type="ECO:0008006" key="18">
    <source>
        <dbReference type="Google" id="ProtNLM"/>
    </source>
</evidence>
<evidence type="ECO:0000256" key="13">
    <source>
        <dbReference type="SAM" id="Phobius"/>
    </source>
</evidence>
<dbReference type="Proteomes" id="UP000660262">
    <property type="component" value="Unassembled WGS sequence"/>
</dbReference>
<sequence>MAVHAGRRAPGNLVGLSHGYGSHTQRALLLLTVLVVLSFFLLASRQSAESFRNIEQRAYSRLSSLADDILDATDENHLAATARRRADHLHSRLEGEQHAQREIPSAAQEVHAVPEGEHFPTTTQAESTQKVDLLEERLDVLEKQVDLLDNTEPDDGGDAAAESTQQVDLLDSAEPDDGEEAHTNKVAAESTQQQADLPDSADSDDSVVHTNKDTEEERTQESWYFDNSNTPGGIAQSFPPPAPPPPPAVDTAKNIELVRSRRYQSYGISDSAWTDLGHQTEILGIIIPFRNRHRHLRIFQEHMHAHLERQRIRYKIIVLEQIGVPRLFNRGWCLNMGFKVARESVDYVVLHDVDMLPEESVDYSYPRKSATGVRHLSSNITQFSWTGGLPYHGYCSGVMMLTTAAMEKVDGYANMYWGWGAEDDDFCHRIQHYIFDTGGEKMMRHAGSADNIMALGRIVSRLNSESFTFDKVSRGVYDLIYGRVPPEEGIFNSIPDPKKDEDGKSKRDSANEFYGKNLKRLNNALGIDPRGKDGLQQCGDPFMLLQKVEDVEHASIYSVEVPPELLDMTLREADRHRRHGGGGIVPGFTAEFLEQLRIASEEHKAAVRVKVEAARQRVIEIKSRVKNMRASIRERLAHMRGLRRLSALFDDSILRLLLRRRL</sequence>
<dbReference type="PANTHER" id="PTHR19300">
    <property type="entry name" value="BETA-1,4-GALACTOSYLTRANSFERASE"/>
    <property type="match status" value="1"/>
</dbReference>
<feature type="domain" description="Galactosyltransferase N-terminal" evidence="15">
    <location>
        <begin position="283"/>
        <end position="360"/>
    </location>
</feature>
<evidence type="ECO:0000256" key="1">
    <source>
        <dbReference type="ARBA" id="ARBA00004606"/>
    </source>
</evidence>
<proteinExistence type="inferred from homology"/>
<feature type="transmembrane region" description="Helical" evidence="13">
    <location>
        <begin position="27"/>
        <end position="44"/>
    </location>
</feature>
<evidence type="ECO:0000256" key="12">
    <source>
        <dbReference type="SAM" id="MobiDB-lite"/>
    </source>
</evidence>
<evidence type="ECO:0000256" key="11">
    <source>
        <dbReference type="SAM" id="Coils"/>
    </source>
</evidence>
<feature type="compositionally biased region" description="Polar residues" evidence="12">
    <location>
        <begin position="221"/>
        <end position="231"/>
    </location>
</feature>
<feature type="domain" description="Galactosyltransferase C-terminal" evidence="14">
    <location>
        <begin position="375"/>
        <end position="435"/>
    </location>
</feature>
<feature type="coiled-coil region" evidence="11">
    <location>
        <begin position="124"/>
        <end position="151"/>
    </location>
</feature>
<keyword evidence="10" id="KW-0325">Glycoprotein</keyword>
<dbReference type="GO" id="GO:0016020">
    <property type="term" value="C:membrane"/>
    <property type="evidence" value="ECO:0007669"/>
    <property type="project" value="UniProtKB-SubCell"/>
</dbReference>
<keyword evidence="5" id="KW-0808">Transferase</keyword>
<dbReference type="Gene3D" id="3.90.550.10">
    <property type="entry name" value="Spore Coat Polysaccharide Biosynthesis Protein SpsA, Chain A"/>
    <property type="match status" value="1"/>
</dbReference>
<dbReference type="PANTHER" id="PTHR19300:SF57">
    <property type="entry name" value="BETA-1,4-N-ACETYLGALACTOSAMINYLTRANSFERASE"/>
    <property type="match status" value="1"/>
</dbReference>
<comment type="pathway">
    <text evidence="2">Protein modification; protein glycosylation.</text>
</comment>
<feature type="compositionally biased region" description="Basic and acidic residues" evidence="12">
    <location>
        <begin position="206"/>
        <end position="220"/>
    </location>
</feature>
<evidence type="ECO:0000256" key="7">
    <source>
        <dbReference type="ARBA" id="ARBA00022968"/>
    </source>
</evidence>
<comment type="similarity">
    <text evidence="3">Belongs to the glycosyltransferase 7 family.</text>
</comment>
<feature type="region of interest" description="Disordered" evidence="12">
    <location>
        <begin position="174"/>
        <end position="248"/>
    </location>
</feature>
<evidence type="ECO:0000256" key="2">
    <source>
        <dbReference type="ARBA" id="ARBA00004922"/>
    </source>
</evidence>
<dbReference type="InterPro" id="IPR003859">
    <property type="entry name" value="Galactosyl_T"/>
</dbReference>
<dbReference type="OrthoDB" id="508846at2759"/>
<keyword evidence="11" id="KW-0175">Coiled coil</keyword>
<evidence type="ECO:0000256" key="5">
    <source>
        <dbReference type="ARBA" id="ARBA00022679"/>
    </source>
</evidence>
<dbReference type="AlphaFoldDB" id="A0A830HCP4"/>
<feature type="compositionally biased region" description="Pro residues" evidence="12">
    <location>
        <begin position="238"/>
        <end position="248"/>
    </location>
</feature>
<keyword evidence="9 13" id="KW-0472">Membrane</keyword>
<evidence type="ECO:0000256" key="9">
    <source>
        <dbReference type="ARBA" id="ARBA00023136"/>
    </source>
</evidence>
<dbReference type="InterPro" id="IPR027791">
    <property type="entry name" value="Galactosyl_T_C"/>
</dbReference>
<dbReference type="InterPro" id="IPR027995">
    <property type="entry name" value="Galactosyl_T_N"/>
</dbReference>
<name>A0A830HCP4_9CHLO</name>
<comment type="caution">
    <text evidence="16">The sequence shown here is derived from an EMBL/GenBank/DDBJ whole genome shotgun (WGS) entry which is preliminary data.</text>
</comment>
<gene>
    <name evidence="16" type="ORF">PPROV_000388800</name>
</gene>
<organism evidence="16 17">
    <name type="scientific">Pycnococcus provasolii</name>
    <dbReference type="NCBI Taxonomy" id="41880"/>
    <lineage>
        <taxon>Eukaryota</taxon>
        <taxon>Viridiplantae</taxon>
        <taxon>Chlorophyta</taxon>
        <taxon>Pseudoscourfieldiophyceae</taxon>
        <taxon>Pseudoscourfieldiales</taxon>
        <taxon>Pycnococcaceae</taxon>
        <taxon>Pycnococcus</taxon>
    </lineage>
</organism>
<dbReference type="GO" id="GO:0008378">
    <property type="term" value="F:galactosyltransferase activity"/>
    <property type="evidence" value="ECO:0007669"/>
    <property type="project" value="TreeGrafter"/>
</dbReference>